<dbReference type="PIRSF" id="PIRSF004923">
    <property type="entry name" value="RseC"/>
    <property type="match status" value="1"/>
</dbReference>
<keyword evidence="1" id="KW-0812">Transmembrane</keyword>
<feature type="transmembrane region" description="Helical" evidence="1">
    <location>
        <begin position="111"/>
        <end position="128"/>
    </location>
</feature>
<dbReference type="RefSeq" id="WP_142872364.1">
    <property type="nucleotide sequence ID" value="NZ_CP045503.2"/>
</dbReference>
<evidence type="ECO:0000313" key="2">
    <source>
        <dbReference type="EMBL" id="QPG56990.1"/>
    </source>
</evidence>
<dbReference type="PANTHER" id="PTHR35867:SF1">
    <property type="entry name" value="PROTEIN RSEC"/>
    <property type="match status" value="1"/>
</dbReference>
<accession>A0ABX6V3X9</accession>
<name>A0ABX6V3X9_9GAMM</name>
<evidence type="ECO:0000313" key="3">
    <source>
        <dbReference type="Proteomes" id="UP000316416"/>
    </source>
</evidence>
<proteinExistence type="predicted"/>
<feature type="transmembrane region" description="Helical" evidence="1">
    <location>
        <begin position="74"/>
        <end position="99"/>
    </location>
</feature>
<gene>
    <name evidence="2" type="ORF">FM038_005745</name>
</gene>
<dbReference type="EMBL" id="CP045503">
    <property type="protein sequence ID" value="QPG56990.1"/>
    <property type="molecule type" value="Genomic_DNA"/>
</dbReference>
<dbReference type="PANTHER" id="PTHR35867">
    <property type="entry name" value="PROTEIN RSEC"/>
    <property type="match status" value="1"/>
</dbReference>
<dbReference type="Pfam" id="PF04246">
    <property type="entry name" value="RseC_MucC"/>
    <property type="match status" value="1"/>
</dbReference>
<keyword evidence="1" id="KW-0472">Membrane</keyword>
<sequence length="151" mass="16314">MMEEMAKVIHSDDKGWVTVEVKVKNSCSHCDNSDSCGTSAVASAFSAKVQTFSIQADQQYQPGQLLKLGLPESVILKAAALVYLLPLLGLFIGATLANILLEPFVVEVSDLHVIPLALFGAYIAWFYAKRIAKRMEASSQPVIISSLGQSL</sequence>
<keyword evidence="3" id="KW-1185">Reference proteome</keyword>
<keyword evidence="1" id="KW-1133">Transmembrane helix</keyword>
<organism evidence="2 3">
    <name type="scientific">Shewanella eurypsychrophilus</name>
    <dbReference type="NCBI Taxonomy" id="2593656"/>
    <lineage>
        <taxon>Bacteria</taxon>
        <taxon>Pseudomonadati</taxon>
        <taxon>Pseudomonadota</taxon>
        <taxon>Gammaproteobacteria</taxon>
        <taxon>Alteromonadales</taxon>
        <taxon>Shewanellaceae</taxon>
        <taxon>Shewanella</taxon>
    </lineage>
</organism>
<dbReference type="InterPro" id="IPR026268">
    <property type="entry name" value="RseC"/>
</dbReference>
<dbReference type="InterPro" id="IPR007359">
    <property type="entry name" value="SigmaE_reg_RseC_MucC"/>
</dbReference>
<evidence type="ECO:0000256" key="1">
    <source>
        <dbReference type="SAM" id="Phobius"/>
    </source>
</evidence>
<dbReference type="Proteomes" id="UP000316416">
    <property type="component" value="Chromosome"/>
</dbReference>
<protein>
    <submittedName>
        <fullName evidence="2">SoxR reducing system RseC family protein</fullName>
    </submittedName>
</protein>
<reference evidence="2" key="1">
    <citation type="submission" date="2021-07" db="EMBL/GenBank/DDBJ databases">
        <title>Shewanella sp. YLB-07 whole genome sequence.</title>
        <authorList>
            <person name="Yu L."/>
        </authorList>
    </citation>
    <scope>NUCLEOTIDE SEQUENCE</scope>
    <source>
        <strain evidence="2">YLB-08</strain>
    </source>
</reference>